<evidence type="ECO:0000256" key="1">
    <source>
        <dbReference type="SAM" id="MobiDB-lite"/>
    </source>
</evidence>
<protein>
    <recommendedName>
        <fullName evidence="3">Outer membrane channel protein CpnT-like N-terminal domain-containing protein</fullName>
    </recommendedName>
</protein>
<evidence type="ECO:0000313" key="4">
    <source>
        <dbReference type="EMBL" id="MFD0784946.1"/>
    </source>
</evidence>
<feature type="transmembrane region" description="Helical" evidence="2">
    <location>
        <begin position="153"/>
        <end position="179"/>
    </location>
</feature>
<name>A0ABW3A204_9ACTN</name>
<sequence length="430" mass="44861">MSDDAAAFLKWLSGEEFPATNPDKVRAIAEAFGDAADGIERVVPLLIAGVNNIREGVMGESERAFVDSMEDFLSEDGFLGIASRYVRRMGDELDKTANQVEYAKLMIFLSVIQLMVEVAIALAIAWLVPGVLEELAMRLLVEKMMISRWLAQLIYAVVLSQVMGVGLQVLMDIIAQSILISEGHQKGWNWDQTGKAAEIGAWIGVVGLVLGAGGNAIVSKLFGKGNVPGAGIPGPGKGAADDLPTPNSLKDDSPVPPPVKEPVIDTVVKESDNAPTYSGSKDGDTLPPYTKDDPDIPPPYRQNGNAGGHGSLAGETLHEGATEVVGEGTYGAMTGEGWEWSSTPATFVSGALSGLLSGLGTAAGTHLRMQTHGPDGGPPTASGGSTGGGQFPDEPLPLYEPPPPSYEDATAPPTNTPSGIVGAATVHQRQ</sequence>
<dbReference type="InterPro" id="IPR057746">
    <property type="entry name" value="CpnT-like_N"/>
</dbReference>
<comment type="caution">
    <text evidence="4">The sequence shown here is derived from an EMBL/GenBank/DDBJ whole genome shotgun (WGS) entry which is preliminary data.</text>
</comment>
<feature type="transmembrane region" description="Helical" evidence="2">
    <location>
        <begin position="199"/>
        <end position="218"/>
    </location>
</feature>
<evidence type="ECO:0000256" key="2">
    <source>
        <dbReference type="SAM" id="Phobius"/>
    </source>
</evidence>
<organism evidence="4 5">
    <name type="scientific">Micromonospora azadirachtae</name>
    <dbReference type="NCBI Taxonomy" id="1970735"/>
    <lineage>
        <taxon>Bacteria</taxon>
        <taxon>Bacillati</taxon>
        <taxon>Actinomycetota</taxon>
        <taxon>Actinomycetes</taxon>
        <taxon>Micromonosporales</taxon>
        <taxon>Micromonosporaceae</taxon>
        <taxon>Micromonospora</taxon>
    </lineage>
</organism>
<dbReference type="EMBL" id="JBHTHM010000611">
    <property type="protein sequence ID" value="MFD0784946.1"/>
    <property type="molecule type" value="Genomic_DNA"/>
</dbReference>
<reference evidence="5" key="1">
    <citation type="journal article" date="2019" name="Int. J. Syst. Evol. Microbiol.">
        <title>The Global Catalogue of Microorganisms (GCM) 10K type strain sequencing project: providing services to taxonomists for standard genome sequencing and annotation.</title>
        <authorList>
            <consortium name="The Broad Institute Genomics Platform"/>
            <consortium name="The Broad Institute Genome Sequencing Center for Infectious Disease"/>
            <person name="Wu L."/>
            <person name="Ma J."/>
        </authorList>
    </citation>
    <scope>NUCLEOTIDE SEQUENCE [LARGE SCALE GENOMIC DNA]</scope>
    <source>
        <strain evidence="5">JCM 32148</strain>
    </source>
</reference>
<feature type="region of interest" description="Disordered" evidence="1">
    <location>
        <begin position="366"/>
        <end position="430"/>
    </location>
</feature>
<evidence type="ECO:0000313" key="5">
    <source>
        <dbReference type="Proteomes" id="UP001597053"/>
    </source>
</evidence>
<accession>A0ABW3A204</accession>
<evidence type="ECO:0000259" key="3">
    <source>
        <dbReference type="Pfam" id="PF25547"/>
    </source>
</evidence>
<feature type="region of interest" description="Disordered" evidence="1">
    <location>
        <begin position="232"/>
        <end position="314"/>
    </location>
</feature>
<keyword evidence="2" id="KW-1133">Transmembrane helix</keyword>
<proteinExistence type="predicted"/>
<keyword evidence="2" id="KW-0472">Membrane</keyword>
<keyword evidence="5" id="KW-1185">Reference proteome</keyword>
<keyword evidence="2" id="KW-0812">Transmembrane</keyword>
<gene>
    <name evidence="4" type="ORF">ACFQZ8_13650</name>
</gene>
<feature type="domain" description="Outer membrane channel protein CpnT-like N-terminal" evidence="3">
    <location>
        <begin position="5"/>
        <end position="142"/>
    </location>
</feature>
<dbReference type="Proteomes" id="UP001597053">
    <property type="component" value="Unassembled WGS sequence"/>
</dbReference>
<feature type="transmembrane region" description="Helical" evidence="2">
    <location>
        <begin position="105"/>
        <end position="132"/>
    </location>
</feature>
<feature type="non-terminal residue" evidence="4">
    <location>
        <position position="430"/>
    </location>
</feature>
<dbReference type="Pfam" id="PF25547">
    <property type="entry name" value="WXG100_2"/>
    <property type="match status" value="1"/>
</dbReference>
<feature type="compositionally biased region" description="Pro residues" evidence="1">
    <location>
        <begin position="394"/>
        <end position="405"/>
    </location>
</feature>